<comment type="caution">
    <text evidence="1">The sequence shown here is derived from an EMBL/GenBank/DDBJ whole genome shotgun (WGS) entry which is preliminary data.</text>
</comment>
<accession>A0AAE1YEC0</accession>
<name>A0AAE1YEC0_9LAMI</name>
<protein>
    <submittedName>
        <fullName evidence="1">Uncharacterized protein</fullName>
    </submittedName>
</protein>
<dbReference type="AlphaFoldDB" id="A0AAE1YEC0"/>
<proteinExistence type="predicted"/>
<reference evidence="1" key="1">
    <citation type="submission" date="2020-06" db="EMBL/GenBank/DDBJ databases">
        <authorList>
            <person name="Li T."/>
            <person name="Hu X."/>
            <person name="Zhang T."/>
            <person name="Song X."/>
            <person name="Zhang H."/>
            <person name="Dai N."/>
            <person name="Sheng W."/>
            <person name="Hou X."/>
            <person name="Wei L."/>
        </authorList>
    </citation>
    <scope>NUCLEOTIDE SEQUENCE</scope>
    <source>
        <strain evidence="1">3651</strain>
        <tissue evidence="1">Leaf</tissue>
    </source>
</reference>
<evidence type="ECO:0000313" key="2">
    <source>
        <dbReference type="Proteomes" id="UP001293254"/>
    </source>
</evidence>
<sequence length="128" mass="14678">MAGSFSSGESHASSYILFRDHCVFLVSLANSYRDCGRTVNRLWCFESLWVKLMDCETLIRDNWSKLVGGSESDVVWYHLEACKAELMGWSKLKYGNFNKKIKDVETQISVLRNRPILVVTKCMLSSLQ</sequence>
<gene>
    <name evidence="1" type="ORF">Salat_1169300</name>
</gene>
<organism evidence="1 2">
    <name type="scientific">Sesamum alatum</name>
    <dbReference type="NCBI Taxonomy" id="300844"/>
    <lineage>
        <taxon>Eukaryota</taxon>
        <taxon>Viridiplantae</taxon>
        <taxon>Streptophyta</taxon>
        <taxon>Embryophyta</taxon>
        <taxon>Tracheophyta</taxon>
        <taxon>Spermatophyta</taxon>
        <taxon>Magnoliopsida</taxon>
        <taxon>eudicotyledons</taxon>
        <taxon>Gunneridae</taxon>
        <taxon>Pentapetalae</taxon>
        <taxon>asterids</taxon>
        <taxon>lamiids</taxon>
        <taxon>Lamiales</taxon>
        <taxon>Pedaliaceae</taxon>
        <taxon>Sesamum</taxon>
    </lineage>
</organism>
<reference evidence="1" key="2">
    <citation type="journal article" date="2024" name="Plant">
        <title>Genomic evolution and insights into agronomic trait innovations of Sesamum species.</title>
        <authorList>
            <person name="Miao H."/>
            <person name="Wang L."/>
            <person name="Qu L."/>
            <person name="Liu H."/>
            <person name="Sun Y."/>
            <person name="Le M."/>
            <person name="Wang Q."/>
            <person name="Wei S."/>
            <person name="Zheng Y."/>
            <person name="Lin W."/>
            <person name="Duan Y."/>
            <person name="Cao H."/>
            <person name="Xiong S."/>
            <person name="Wang X."/>
            <person name="Wei L."/>
            <person name="Li C."/>
            <person name="Ma Q."/>
            <person name="Ju M."/>
            <person name="Zhao R."/>
            <person name="Li G."/>
            <person name="Mu C."/>
            <person name="Tian Q."/>
            <person name="Mei H."/>
            <person name="Zhang T."/>
            <person name="Gao T."/>
            <person name="Zhang H."/>
        </authorList>
    </citation>
    <scope>NUCLEOTIDE SEQUENCE</scope>
    <source>
        <strain evidence="1">3651</strain>
    </source>
</reference>
<dbReference type="Proteomes" id="UP001293254">
    <property type="component" value="Unassembled WGS sequence"/>
</dbReference>
<evidence type="ECO:0000313" key="1">
    <source>
        <dbReference type="EMBL" id="KAK4428695.1"/>
    </source>
</evidence>
<keyword evidence="2" id="KW-1185">Reference proteome</keyword>
<dbReference type="EMBL" id="JACGWO010000004">
    <property type="protein sequence ID" value="KAK4428695.1"/>
    <property type="molecule type" value="Genomic_DNA"/>
</dbReference>